<evidence type="ECO:0000256" key="2">
    <source>
        <dbReference type="ARBA" id="ARBA00023180"/>
    </source>
</evidence>
<keyword evidence="9" id="KW-1185">Reference proteome</keyword>
<feature type="transmembrane region" description="Helical" evidence="4">
    <location>
        <begin position="514"/>
        <end position="533"/>
    </location>
</feature>
<dbReference type="Pfam" id="PF01082">
    <property type="entry name" value="Cu2_monooxygen"/>
    <property type="match status" value="1"/>
</dbReference>
<evidence type="ECO:0000313" key="8">
    <source>
        <dbReference type="EMBL" id="OEU18576.1"/>
    </source>
</evidence>
<keyword evidence="4" id="KW-1133">Transmembrane helix</keyword>
<proteinExistence type="predicted"/>
<dbReference type="InterPro" id="IPR002656">
    <property type="entry name" value="Acyl_transf_3_dom"/>
</dbReference>
<keyword evidence="8" id="KW-0012">Acyltransferase</keyword>
<evidence type="ECO:0000259" key="5">
    <source>
        <dbReference type="Pfam" id="PF01082"/>
    </source>
</evidence>
<feature type="domain" description="Copper type II ascorbate-dependent monooxygenase C-terminal" evidence="7">
    <location>
        <begin position="1239"/>
        <end position="1384"/>
    </location>
</feature>
<gene>
    <name evidence="8" type="ORF">FRACYDRAFT_236853</name>
</gene>
<dbReference type="GO" id="GO:0016747">
    <property type="term" value="F:acyltransferase activity, transferring groups other than amino-acyl groups"/>
    <property type="evidence" value="ECO:0007669"/>
    <property type="project" value="InterPro"/>
</dbReference>
<dbReference type="InterPro" id="IPR014784">
    <property type="entry name" value="Cu2_ascorb_mOase-like_C"/>
</dbReference>
<evidence type="ECO:0000256" key="4">
    <source>
        <dbReference type="SAM" id="Phobius"/>
    </source>
</evidence>
<keyword evidence="8" id="KW-0808">Transferase</keyword>
<feature type="transmembrane region" description="Helical" evidence="4">
    <location>
        <begin position="339"/>
        <end position="356"/>
    </location>
</feature>
<feature type="region of interest" description="Disordered" evidence="3">
    <location>
        <begin position="1"/>
        <end position="38"/>
    </location>
</feature>
<keyword evidence="2" id="KW-0325">Glycoprotein</keyword>
<dbReference type="PANTHER" id="PTHR23028:SF53">
    <property type="entry name" value="ACYL_TRANSF_3 DOMAIN-CONTAINING PROTEIN"/>
    <property type="match status" value="1"/>
</dbReference>
<feature type="compositionally biased region" description="Low complexity" evidence="3">
    <location>
        <begin position="1"/>
        <end position="10"/>
    </location>
</feature>
<feature type="transmembrane region" description="Helical" evidence="4">
    <location>
        <begin position="473"/>
        <end position="494"/>
    </location>
</feature>
<feature type="transmembrane region" description="Helical" evidence="4">
    <location>
        <begin position="371"/>
        <end position="393"/>
    </location>
</feature>
<evidence type="ECO:0000313" key="9">
    <source>
        <dbReference type="Proteomes" id="UP000095751"/>
    </source>
</evidence>
<dbReference type="InParanoid" id="A0A1E7FK95"/>
<feature type="compositionally biased region" description="Basic and acidic residues" evidence="3">
    <location>
        <begin position="126"/>
        <end position="136"/>
    </location>
</feature>
<feature type="transmembrane region" description="Helical" evidence="4">
    <location>
        <begin position="636"/>
        <end position="653"/>
    </location>
</feature>
<feature type="region of interest" description="Disordered" evidence="3">
    <location>
        <begin position="116"/>
        <end position="136"/>
    </location>
</feature>
<feature type="compositionally biased region" description="Polar residues" evidence="3">
    <location>
        <begin position="11"/>
        <end position="33"/>
    </location>
</feature>
<dbReference type="PANTHER" id="PTHR23028">
    <property type="entry name" value="ACETYLTRANSFERASE"/>
    <property type="match status" value="1"/>
</dbReference>
<dbReference type="GO" id="GO:0016020">
    <property type="term" value="C:membrane"/>
    <property type="evidence" value="ECO:0007669"/>
    <property type="project" value="TreeGrafter"/>
</dbReference>
<dbReference type="Gene3D" id="2.60.120.230">
    <property type="match status" value="1"/>
</dbReference>
<dbReference type="Gene3D" id="2.60.120.310">
    <property type="entry name" value="Copper type II, ascorbate-dependent monooxygenase, N-terminal domain"/>
    <property type="match status" value="1"/>
</dbReference>
<evidence type="ECO:0000259" key="6">
    <source>
        <dbReference type="Pfam" id="PF01757"/>
    </source>
</evidence>
<accession>A0A1E7FK95</accession>
<feature type="domain" description="Copper type II ascorbate-dependent monooxygenase N-terminal" evidence="5">
    <location>
        <begin position="1074"/>
        <end position="1194"/>
    </location>
</feature>
<dbReference type="InterPro" id="IPR000323">
    <property type="entry name" value="Cu2_ascorb_mOase_N"/>
</dbReference>
<keyword evidence="4" id="KW-0812">Transmembrane</keyword>
<feature type="transmembrane region" description="Helical" evidence="4">
    <location>
        <begin position="430"/>
        <end position="452"/>
    </location>
</feature>
<dbReference type="GO" id="GO:0005507">
    <property type="term" value="F:copper ion binding"/>
    <property type="evidence" value="ECO:0007669"/>
    <property type="project" value="InterPro"/>
</dbReference>
<dbReference type="Pfam" id="PF03712">
    <property type="entry name" value="Cu2_monoox_C"/>
    <property type="match status" value="1"/>
</dbReference>
<organism evidence="8 9">
    <name type="scientific">Fragilariopsis cylindrus CCMP1102</name>
    <dbReference type="NCBI Taxonomy" id="635003"/>
    <lineage>
        <taxon>Eukaryota</taxon>
        <taxon>Sar</taxon>
        <taxon>Stramenopiles</taxon>
        <taxon>Ochrophyta</taxon>
        <taxon>Bacillariophyta</taxon>
        <taxon>Bacillariophyceae</taxon>
        <taxon>Bacillariophycidae</taxon>
        <taxon>Bacillariales</taxon>
        <taxon>Bacillariaceae</taxon>
        <taxon>Fragilariopsis</taxon>
    </lineage>
</organism>
<feature type="transmembrane region" description="Helical" evidence="4">
    <location>
        <begin position="315"/>
        <end position="332"/>
    </location>
</feature>
<reference evidence="8 9" key="1">
    <citation type="submission" date="2016-09" db="EMBL/GenBank/DDBJ databases">
        <title>Extensive genetic diversity and differential bi-allelic expression allows diatom success in the polar Southern Ocean.</title>
        <authorList>
            <consortium name="DOE Joint Genome Institute"/>
            <person name="Mock T."/>
            <person name="Otillar R.P."/>
            <person name="Strauss J."/>
            <person name="Dupont C."/>
            <person name="Frickenhaus S."/>
            <person name="Maumus F."/>
            <person name="Mcmullan M."/>
            <person name="Sanges R."/>
            <person name="Schmutz J."/>
            <person name="Toseland A."/>
            <person name="Valas R."/>
            <person name="Veluchamy A."/>
            <person name="Ward B.J."/>
            <person name="Allen A."/>
            <person name="Barry K."/>
            <person name="Falciatore A."/>
            <person name="Ferrante M."/>
            <person name="Fortunato A.E."/>
            <person name="Gloeckner G."/>
            <person name="Gruber A."/>
            <person name="Hipkin R."/>
            <person name="Janech M."/>
            <person name="Kroth P."/>
            <person name="Leese F."/>
            <person name="Lindquist E."/>
            <person name="Lyon B.R."/>
            <person name="Martin J."/>
            <person name="Mayer C."/>
            <person name="Parker M."/>
            <person name="Quesneville H."/>
            <person name="Raymond J."/>
            <person name="Uhlig C."/>
            <person name="Valentin K.U."/>
            <person name="Worden A.Z."/>
            <person name="Armbrust E.V."/>
            <person name="Bowler C."/>
            <person name="Green B."/>
            <person name="Moulton V."/>
            <person name="Van Oosterhout C."/>
            <person name="Grigoriev I."/>
        </authorList>
    </citation>
    <scope>NUCLEOTIDE SEQUENCE [LARGE SCALE GENOMIC DNA]</scope>
    <source>
        <strain evidence="8 9">CCMP1102</strain>
    </source>
</reference>
<feature type="domain" description="Acyltransferase 3" evidence="6">
    <location>
        <begin position="156"/>
        <end position="534"/>
    </location>
</feature>
<feature type="transmembrane region" description="Helical" evidence="4">
    <location>
        <begin position="601"/>
        <end position="624"/>
    </location>
</feature>
<evidence type="ECO:0000259" key="7">
    <source>
        <dbReference type="Pfam" id="PF03712"/>
    </source>
</evidence>
<feature type="transmembrane region" description="Helical" evidence="4">
    <location>
        <begin position="405"/>
        <end position="424"/>
    </location>
</feature>
<sequence>MKRQSSSSSSPVQNKTSYDDNYSMDISHNNNDESSLDELEVGVLPSRIFSPVPELMESGAGMWMLSPPSSSVLEDEIAIANIKEEIGLGGDEQLLYLSNFGYTTIGGLKMGDFYSRRQSNPCEPDEGPKSLLQEEKREPPVKLASTIHTSASYRPDIDGLRGFGALLVIWFHFRETWNNSPYKGADLTNSTFFAVSGFVITLSVLRARARNPDPIINASNTGGFAVIFLCRRLQRLVMTQLFVTFITMSIFLATLYPGPRLLGIIRTAQYSVIGGANIYFGTRKEKISYISATVTDTSLAKNPLMHTWYLGVEEQVYLLYPWIFAVAHLYAARSKQSPYYVFGVVFLASFTCAVMADANNPSSFFLLQYRGWEVIVGVLICHALMYSKCFGGIKTKDGSILRNNVLYWPQLSFVVLESVALWLFQYPKYSLISTIFALAGTAVFFISGHGYNWNLIYSQSTSRKIDFRSEVPLLNYFYGLTLHSYVGRLSYAMYLWHFPVAVLCADFKEEIQQLIGTTDTVAFSLQLLLITMVSIFTHHMVENPFRWWKPSNQYLPALCILILAMGMEIWLYGIMPQVVKGAQLNILDINMLDGLLPVPPIFSTAKLAFLVTATAVAPALVMAIRLPKTCHCNKSTTTTLSLWLIIPLCLFLYENSLRTQQPLISAMSTSTTKGNAGNLPLGTSVDKNESTFWNWGGGTHSFASFGCACHHVGNARAPPGASSSDTMLPLCYDPVHWNDEHHFAYGEDDKRDKCTIGFGAEQIHMRNDVSLTAGEIWKLCREPGRLKTESTPTAFVVGGSASVRLRVAVANAVGGEFSVLGYGIDLFNEPEHFKLLDTTDGIGMTNKIHFDRDSARKKTSGQINENKLRELGKKLQYVERVGQLLDQHLGKGDLLFLTWMPPSLEIKEKKTKIKEQLAGFIRLGEVLHSRGATLVLTTGHLYNMPKESAKDGFVEDSKSFLDRQKRYERLLQDASAQAPGKSIVHWPLGEQFCGDTTCSRMIAGTNETIGNIHQPSGMYDWWHPSIQAEAFLSPFLCSFLDSHKLLSAEVKKPEEYNLEFRHDIKELDMTKIRAGADQFVFKLFRLPTHLQLSAVTAFVSEYEPLSHKNIVHHSALYACTEFPKQAKALEESFSTPNNPSGNGGLKKVCGRTIWTQGMEGPPIEFPLSSENEQMAVFVDTEYVLLEVHYKAPEADENDVYNTGVVSDYSGLSATFISQKEASQLGTNFKYIQMTIVGPQLEEMLTLPPGRDQIKITSACPRECFKEALESENRTKVEIVGYLPHAHFAATAAYGEVLHHNQKKITPISVTPNFTEYIEQGEEATFLSQPVEITADDTVKFTCVYNTKNRTHVTTLGINTHDEMCMMILLISPPVRDFDYCWHKTAQGPETDCVAKCGGHSYPSFSLPRDNTNWSWSDPSAQKALGDAYPSSPVCEV</sequence>
<dbReference type="KEGG" id="fcy:FRACYDRAFT_236853"/>
<evidence type="ECO:0000256" key="3">
    <source>
        <dbReference type="SAM" id="MobiDB-lite"/>
    </source>
</evidence>
<keyword evidence="1" id="KW-1015">Disulfide bond</keyword>
<dbReference type="GO" id="GO:0000271">
    <property type="term" value="P:polysaccharide biosynthetic process"/>
    <property type="evidence" value="ECO:0007669"/>
    <property type="project" value="TreeGrafter"/>
</dbReference>
<dbReference type="EMBL" id="KV784356">
    <property type="protein sequence ID" value="OEU18576.1"/>
    <property type="molecule type" value="Genomic_DNA"/>
</dbReference>
<dbReference type="Pfam" id="PF01757">
    <property type="entry name" value="Acyl_transf_3"/>
    <property type="match status" value="1"/>
</dbReference>
<evidence type="ECO:0000256" key="1">
    <source>
        <dbReference type="ARBA" id="ARBA00023157"/>
    </source>
</evidence>
<feature type="transmembrane region" description="Helical" evidence="4">
    <location>
        <begin position="236"/>
        <end position="256"/>
    </location>
</feature>
<feature type="transmembrane region" description="Helical" evidence="4">
    <location>
        <begin position="554"/>
        <end position="575"/>
    </location>
</feature>
<dbReference type="InterPro" id="IPR050879">
    <property type="entry name" value="Acyltransferase_3"/>
</dbReference>
<dbReference type="InterPro" id="IPR024548">
    <property type="entry name" value="Cu2_monoox_C"/>
</dbReference>
<keyword evidence="4" id="KW-0472">Membrane</keyword>
<dbReference type="SUPFAM" id="SSF49742">
    <property type="entry name" value="PHM/PNGase F"/>
    <property type="match status" value="2"/>
</dbReference>
<dbReference type="OrthoDB" id="207378at2759"/>
<dbReference type="GO" id="GO:0016715">
    <property type="term" value="F:oxidoreductase activity, acting on paired donors, with incorporation or reduction of molecular oxygen, reduced ascorbate as one donor, and incorporation of one atom of oxygen"/>
    <property type="evidence" value="ECO:0007669"/>
    <property type="project" value="InterPro"/>
</dbReference>
<dbReference type="InterPro" id="IPR008977">
    <property type="entry name" value="PHM/PNGase_F_dom_sf"/>
</dbReference>
<protein>
    <submittedName>
        <fullName evidence="8">Putative integral membrane acyltransferase</fullName>
    </submittedName>
</protein>
<dbReference type="InterPro" id="IPR036939">
    <property type="entry name" value="Cu2_ascorb_mOase_N_sf"/>
</dbReference>
<name>A0A1E7FK95_9STRA</name>
<dbReference type="Proteomes" id="UP000095751">
    <property type="component" value="Unassembled WGS sequence"/>
</dbReference>